<protein>
    <submittedName>
        <fullName evidence="2">Uncharacterized protein</fullName>
    </submittedName>
</protein>
<dbReference type="Proteomes" id="UP000735302">
    <property type="component" value="Unassembled WGS sequence"/>
</dbReference>
<evidence type="ECO:0000313" key="3">
    <source>
        <dbReference type="Proteomes" id="UP000735302"/>
    </source>
</evidence>
<sequence length="124" mass="14198">MKSDTQRTGGVVRRMKSDRQRTGGVVRRMKSDTQRTEGVVRRMRSDTQRTGGVVRRIKSDTQRTGGVVRRMNSDKQFRLLICLQVSGLQVSAYPSLNLGIRQSPLKPRTPWHNQVHNFSGRYVT</sequence>
<proteinExistence type="predicted"/>
<accession>A0AAV4BJP0</accession>
<feature type="compositionally biased region" description="Basic and acidic residues" evidence="1">
    <location>
        <begin position="29"/>
        <end position="47"/>
    </location>
</feature>
<feature type="region of interest" description="Disordered" evidence="1">
    <location>
        <begin position="1"/>
        <end position="53"/>
    </location>
</feature>
<dbReference type="EMBL" id="BLXT01005052">
    <property type="protein sequence ID" value="GFO19186.1"/>
    <property type="molecule type" value="Genomic_DNA"/>
</dbReference>
<keyword evidence="3" id="KW-1185">Reference proteome</keyword>
<reference evidence="2 3" key="1">
    <citation type="journal article" date="2021" name="Elife">
        <title>Chloroplast acquisition without the gene transfer in kleptoplastic sea slugs, Plakobranchus ocellatus.</title>
        <authorList>
            <person name="Maeda T."/>
            <person name="Takahashi S."/>
            <person name="Yoshida T."/>
            <person name="Shimamura S."/>
            <person name="Takaki Y."/>
            <person name="Nagai Y."/>
            <person name="Toyoda A."/>
            <person name="Suzuki Y."/>
            <person name="Arimoto A."/>
            <person name="Ishii H."/>
            <person name="Satoh N."/>
            <person name="Nishiyama T."/>
            <person name="Hasebe M."/>
            <person name="Maruyama T."/>
            <person name="Minagawa J."/>
            <person name="Obokata J."/>
            <person name="Shigenobu S."/>
        </authorList>
    </citation>
    <scope>NUCLEOTIDE SEQUENCE [LARGE SCALE GENOMIC DNA]</scope>
</reference>
<comment type="caution">
    <text evidence="2">The sequence shown here is derived from an EMBL/GenBank/DDBJ whole genome shotgun (WGS) entry which is preliminary data.</text>
</comment>
<organism evidence="2 3">
    <name type="scientific">Plakobranchus ocellatus</name>
    <dbReference type="NCBI Taxonomy" id="259542"/>
    <lineage>
        <taxon>Eukaryota</taxon>
        <taxon>Metazoa</taxon>
        <taxon>Spiralia</taxon>
        <taxon>Lophotrochozoa</taxon>
        <taxon>Mollusca</taxon>
        <taxon>Gastropoda</taxon>
        <taxon>Heterobranchia</taxon>
        <taxon>Euthyneura</taxon>
        <taxon>Panpulmonata</taxon>
        <taxon>Sacoglossa</taxon>
        <taxon>Placobranchoidea</taxon>
        <taxon>Plakobranchidae</taxon>
        <taxon>Plakobranchus</taxon>
    </lineage>
</organism>
<dbReference type="AlphaFoldDB" id="A0AAV4BJP0"/>
<gene>
    <name evidence="2" type="ORF">PoB_004569100</name>
</gene>
<evidence type="ECO:0000313" key="2">
    <source>
        <dbReference type="EMBL" id="GFO19186.1"/>
    </source>
</evidence>
<evidence type="ECO:0000256" key="1">
    <source>
        <dbReference type="SAM" id="MobiDB-lite"/>
    </source>
</evidence>
<name>A0AAV4BJP0_9GAST</name>